<dbReference type="InterPro" id="IPR002054">
    <property type="entry name" value="DNA-dir_DNA_pol_X"/>
</dbReference>
<dbReference type="RefSeq" id="XP_033383776.1">
    <property type="nucleotide sequence ID" value="XM_033527795.1"/>
</dbReference>
<dbReference type="SUPFAM" id="SSF81301">
    <property type="entry name" value="Nucleotidyltransferase"/>
    <property type="match status" value="1"/>
</dbReference>
<name>A0A6A5XRH5_9PLEO</name>
<dbReference type="SMART" id="SM00483">
    <property type="entry name" value="POLXc"/>
    <property type="match status" value="1"/>
</dbReference>
<dbReference type="InterPro" id="IPR037160">
    <property type="entry name" value="DNA_Pol_thumb_sf"/>
</dbReference>
<evidence type="ECO:0000259" key="9">
    <source>
        <dbReference type="SMART" id="SM00483"/>
    </source>
</evidence>
<dbReference type="Pfam" id="PF14792">
    <property type="entry name" value="DNA_pol_B_palm"/>
    <property type="match status" value="1"/>
</dbReference>
<dbReference type="FunFam" id="1.10.150.110:FF:000005">
    <property type="entry name" value="DNA polymerase POL4"/>
    <property type="match status" value="1"/>
</dbReference>
<dbReference type="InterPro" id="IPR018944">
    <property type="entry name" value="DNA_pol_lambd_fingers_domain"/>
</dbReference>
<dbReference type="InterPro" id="IPR027421">
    <property type="entry name" value="DNA_pol_lamdba_lyase_dom_sf"/>
</dbReference>
<sequence length="706" mass="79324">MDESQTPTEESQLAMPNLDSVDLSTIPPILVLSAHLKGHEAKDIEETLRRHGAQPTDDVSKAKVFIGKVGTKKRSEFELRARRLKVEEFLDLERTASPVQVDDEPASKRRKVEGSRHTPQDEARTRTQVADDSETEDEFPTLKRDTHAASPTKSREESEALPVLFESPGSEDIIWVIKVGWLNDCIAKGTILPLGVNLVYTGKVIERPPSSTATPKSIIPFFAGKTTKIIPASRTNLAPRPESGQDILERAKSDLYAVSSRHHHQPTRSTNSGSRRFDGATFASSSTSHHGQVAAHTAHLLKQSTSEYEGDDSDLPPAPKWVKKDIKYSCQRFTPLNGPNDEFIGLLKKIRIARTLINDEIGIRAYSTIIAAIAAYPYELRHPREVLRIPGCDTKAAELYVEWKNTGHIKAVDDFEEDEAMKVLRLFYDIWGVGAKTARNFYYGNHWTELDDIVEFGWNDLDRVQQIGVKYYEELLNPIPRSEVEQIAEVVRQHAVRLRDDRITVTIVGGYRRGKAASGDVDMIISHHDLESTANLVRDIIQSLEDEEWITHTLTMSLHNTERGQSTLPFRTTRAAGAGFDTLDKALVVWQDPHWPTRERDLAENPRAKNPNIHRRVDIIIAPWRTVGCAVMGWSGGTTFQRDLRRYAKAIKGWKFDSSGIRDRSTGEVVQLEGPNGVDGTPEDAERIVFEGLGLEYIPPEMRCTN</sequence>
<dbReference type="FunFam" id="3.30.210.10:FF:000005">
    <property type="entry name" value="DNA polymerase IV"/>
    <property type="match status" value="1"/>
</dbReference>
<dbReference type="GO" id="GO:0006303">
    <property type="term" value="P:double-strand break repair via nonhomologous end joining"/>
    <property type="evidence" value="ECO:0007669"/>
    <property type="project" value="TreeGrafter"/>
</dbReference>
<evidence type="ECO:0000256" key="7">
    <source>
        <dbReference type="ARBA" id="ARBA00049244"/>
    </source>
</evidence>
<gene>
    <name evidence="10" type="ORF">BU24DRAFT_421739</name>
</gene>
<evidence type="ECO:0000256" key="4">
    <source>
        <dbReference type="ARBA" id="ARBA00022763"/>
    </source>
</evidence>
<evidence type="ECO:0000313" key="11">
    <source>
        <dbReference type="Proteomes" id="UP000799778"/>
    </source>
</evidence>
<keyword evidence="3" id="KW-0548">Nucleotidyltransferase</keyword>
<dbReference type="InterPro" id="IPR029398">
    <property type="entry name" value="PolB_thumb"/>
</dbReference>
<dbReference type="GO" id="GO:0003677">
    <property type="term" value="F:DNA binding"/>
    <property type="evidence" value="ECO:0007669"/>
    <property type="project" value="InterPro"/>
</dbReference>
<keyword evidence="6" id="KW-0234">DNA repair</keyword>
<dbReference type="Proteomes" id="UP000799778">
    <property type="component" value="Unassembled WGS sequence"/>
</dbReference>
<dbReference type="PANTHER" id="PTHR11276">
    <property type="entry name" value="DNA POLYMERASE TYPE-X FAMILY MEMBER"/>
    <property type="match status" value="1"/>
</dbReference>
<dbReference type="Pfam" id="PF10391">
    <property type="entry name" value="DNA_pol_lambd_f"/>
    <property type="match status" value="1"/>
</dbReference>
<keyword evidence="4" id="KW-0227">DNA damage</keyword>
<dbReference type="SUPFAM" id="SSF47802">
    <property type="entry name" value="DNA polymerase beta, N-terminal domain-like"/>
    <property type="match status" value="1"/>
</dbReference>
<comment type="catalytic activity">
    <reaction evidence="7">
        <text>DNA(n) + a 2'-deoxyribonucleoside 5'-triphosphate = DNA(n+1) + diphosphate</text>
        <dbReference type="Rhea" id="RHEA:22508"/>
        <dbReference type="Rhea" id="RHEA-COMP:17339"/>
        <dbReference type="Rhea" id="RHEA-COMP:17340"/>
        <dbReference type="ChEBI" id="CHEBI:33019"/>
        <dbReference type="ChEBI" id="CHEBI:61560"/>
        <dbReference type="ChEBI" id="CHEBI:173112"/>
        <dbReference type="EC" id="2.7.7.7"/>
    </reaction>
</comment>
<dbReference type="InterPro" id="IPR010996">
    <property type="entry name" value="HHH_MUS81"/>
</dbReference>
<dbReference type="Gene3D" id="3.30.210.10">
    <property type="entry name" value="DNA polymerase, thumb domain"/>
    <property type="match status" value="1"/>
</dbReference>
<evidence type="ECO:0000256" key="1">
    <source>
        <dbReference type="ARBA" id="ARBA00012417"/>
    </source>
</evidence>
<evidence type="ECO:0000256" key="3">
    <source>
        <dbReference type="ARBA" id="ARBA00022695"/>
    </source>
</evidence>
<organism evidence="10 11">
    <name type="scientific">Aaosphaeria arxii CBS 175.79</name>
    <dbReference type="NCBI Taxonomy" id="1450172"/>
    <lineage>
        <taxon>Eukaryota</taxon>
        <taxon>Fungi</taxon>
        <taxon>Dikarya</taxon>
        <taxon>Ascomycota</taxon>
        <taxon>Pezizomycotina</taxon>
        <taxon>Dothideomycetes</taxon>
        <taxon>Pleosporomycetidae</taxon>
        <taxon>Pleosporales</taxon>
        <taxon>Pleosporales incertae sedis</taxon>
        <taxon>Aaosphaeria</taxon>
    </lineage>
</organism>
<dbReference type="GeneID" id="54285192"/>
<dbReference type="InterPro" id="IPR002008">
    <property type="entry name" value="DNA_pol_X_beta-like"/>
</dbReference>
<dbReference type="Gene3D" id="3.30.460.10">
    <property type="entry name" value="Beta Polymerase, domain 2"/>
    <property type="match status" value="1"/>
</dbReference>
<evidence type="ECO:0000313" key="10">
    <source>
        <dbReference type="EMBL" id="KAF2015437.1"/>
    </source>
</evidence>
<feature type="region of interest" description="Disordered" evidence="8">
    <location>
        <begin position="258"/>
        <end position="296"/>
    </location>
</feature>
<evidence type="ECO:0000256" key="8">
    <source>
        <dbReference type="SAM" id="MobiDB-lite"/>
    </source>
</evidence>
<dbReference type="EMBL" id="ML978069">
    <property type="protein sequence ID" value="KAF2015437.1"/>
    <property type="molecule type" value="Genomic_DNA"/>
</dbReference>
<dbReference type="PRINTS" id="PR00869">
    <property type="entry name" value="DNAPOLX"/>
</dbReference>
<dbReference type="PANTHER" id="PTHR11276:SF29">
    <property type="entry name" value="DNA POLYMERASE TYPE-X FAMILY PROTEIN POL4"/>
    <property type="match status" value="1"/>
</dbReference>
<dbReference type="InterPro" id="IPR028207">
    <property type="entry name" value="DNA_pol_B_palm_palm"/>
</dbReference>
<feature type="compositionally biased region" description="Basic and acidic residues" evidence="8">
    <location>
        <begin position="112"/>
        <end position="125"/>
    </location>
</feature>
<dbReference type="GO" id="GO:0003887">
    <property type="term" value="F:DNA-directed DNA polymerase activity"/>
    <property type="evidence" value="ECO:0007669"/>
    <property type="project" value="UniProtKB-KW"/>
</dbReference>
<evidence type="ECO:0000256" key="6">
    <source>
        <dbReference type="ARBA" id="ARBA00023204"/>
    </source>
</evidence>
<dbReference type="InterPro" id="IPR043519">
    <property type="entry name" value="NT_sf"/>
</dbReference>
<dbReference type="PRINTS" id="PR00870">
    <property type="entry name" value="DNAPOLXBETA"/>
</dbReference>
<accession>A0A6A5XRH5</accession>
<keyword evidence="5" id="KW-0239">DNA-directed DNA polymerase</keyword>
<evidence type="ECO:0000256" key="2">
    <source>
        <dbReference type="ARBA" id="ARBA00022679"/>
    </source>
</evidence>
<protein>
    <recommendedName>
        <fullName evidence="1">DNA-directed DNA polymerase</fullName>
        <ecNumber evidence="1">2.7.7.7</ecNumber>
    </recommendedName>
</protein>
<feature type="domain" description="DNA-directed DNA polymerase X" evidence="9">
    <location>
        <begin position="337"/>
        <end position="704"/>
    </location>
</feature>
<evidence type="ECO:0000256" key="5">
    <source>
        <dbReference type="ARBA" id="ARBA00022932"/>
    </source>
</evidence>
<dbReference type="OrthoDB" id="205514at2759"/>
<dbReference type="Gene3D" id="1.10.150.20">
    <property type="entry name" value="5' to 3' exonuclease, C-terminal subdomain"/>
    <property type="match status" value="1"/>
</dbReference>
<keyword evidence="2 10" id="KW-0808">Transferase</keyword>
<dbReference type="InterPro" id="IPR022312">
    <property type="entry name" value="DNA_pol_X"/>
</dbReference>
<feature type="region of interest" description="Disordered" evidence="8">
    <location>
        <begin position="98"/>
        <end position="161"/>
    </location>
</feature>
<reference evidence="10" key="1">
    <citation type="journal article" date="2020" name="Stud. Mycol.">
        <title>101 Dothideomycetes genomes: a test case for predicting lifestyles and emergence of pathogens.</title>
        <authorList>
            <person name="Haridas S."/>
            <person name="Albert R."/>
            <person name="Binder M."/>
            <person name="Bloem J."/>
            <person name="Labutti K."/>
            <person name="Salamov A."/>
            <person name="Andreopoulos B."/>
            <person name="Baker S."/>
            <person name="Barry K."/>
            <person name="Bills G."/>
            <person name="Bluhm B."/>
            <person name="Cannon C."/>
            <person name="Castanera R."/>
            <person name="Culley D."/>
            <person name="Daum C."/>
            <person name="Ezra D."/>
            <person name="Gonzalez J."/>
            <person name="Henrissat B."/>
            <person name="Kuo A."/>
            <person name="Liang C."/>
            <person name="Lipzen A."/>
            <person name="Lutzoni F."/>
            <person name="Magnuson J."/>
            <person name="Mondo S."/>
            <person name="Nolan M."/>
            <person name="Ohm R."/>
            <person name="Pangilinan J."/>
            <person name="Park H.-J."/>
            <person name="Ramirez L."/>
            <person name="Alfaro M."/>
            <person name="Sun H."/>
            <person name="Tritt A."/>
            <person name="Yoshinaga Y."/>
            <person name="Zwiers L.-H."/>
            <person name="Turgeon B."/>
            <person name="Goodwin S."/>
            <person name="Spatafora J."/>
            <person name="Crous P."/>
            <person name="Grigoriev I."/>
        </authorList>
    </citation>
    <scope>NUCLEOTIDE SEQUENCE</scope>
    <source>
        <strain evidence="10">CBS 175.79</strain>
    </source>
</reference>
<dbReference type="Pfam" id="PF14716">
    <property type="entry name" value="HHH_8"/>
    <property type="match status" value="1"/>
</dbReference>
<dbReference type="Gene3D" id="1.10.150.110">
    <property type="entry name" value="DNA polymerase beta, N-terminal domain-like"/>
    <property type="match status" value="1"/>
</dbReference>
<dbReference type="EC" id="2.7.7.7" evidence="1"/>
<dbReference type="Pfam" id="PF14791">
    <property type="entry name" value="DNA_pol_B_thumb"/>
    <property type="match status" value="1"/>
</dbReference>
<proteinExistence type="predicted"/>
<dbReference type="AlphaFoldDB" id="A0A6A5XRH5"/>
<keyword evidence="11" id="KW-1185">Reference proteome</keyword>
<dbReference type="SUPFAM" id="SSF81585">
    <property type="entry name" value="PsbU/PolX domain-like"/>
    <property type="match status" value="1"/>
</dbReference>
<feature type="compositionally biased region" description="Basic and acidic residues" evidence="8">
    <location>
        <begin position="140"/>
        <end position="158"/>
    </location>
</feature>
<dbReference type="CDD" id="cd00141">
    <property type="entry name" value="NT_POLXc"/>
    <property type="match status" value="1"/>
</dbReference>
<dbReference type="GO" id="GO:0005634">
    <property type="term" value="C:nucleus"/>
    <property type="evidence" value="ECO:0007669"/>
    <property type="project" value="TreeGrafter"/>
</dbReference>